<dbReference type="Pfam" id="PF17917">
    <property type="entry name" value="RT_RNaseH"/>
    <property type="match status" value="1"/>
</dbReference>
<evidence type="ECO:0000313" key="9">
    <source>
        <dbReference type="Proteomes" id="UP000708208"/>
    </source>
</evidence>
<dbReference type="InterPro" id="IPR001584">
    <property type="entry name" value="Integrase_cat-core"/>
</dbReference>
<proteinExistence type="predicted"/>
<dbReference type="InterPro" id="IPR050951">
    <property type="entry name" value="Retrovirus_Pol_polyprotein"/>
</dbReference>
<evidence type="ECO:0000256" key="4">
    <source>
        <dbReference type="ARBA" id="ARBA00022759"/>
    </source>
</evidence>
<organism evidence="8 9">
    <name type="scientific">Allacma fusca</name>
    <dbReference type="NCBI Taxonomy" id="39272"/>
    <lineage>
        <taxon>Eukaryota</taxon>
        <taxon>Metazoa</taxon>
        <taxon>Ecdysozoa</taxon>
        <taxon>Arthropoda</taxon>
        <taxon>Hexapoda</taxon>
        <taxon>Collembola</taxon>
        <taxon>Symphypleona</taxon>
        <taxon>Sminthuridae</taxon>
        <taxon>Allacma</taxon>
    </lineage>
</organism>
<keyword evidence="1" id="KW-0808">Transferase</keyword>
<dbReference type="OrthoDB" id="2286242at2759"/>
<gene>
    <name evidence="8" type="ORF">AFUS01_LOCUS35422</name>
</gene>
<evidence type="ECO:0000256" key="6">
    <source>
        <dbReference type="ARBA" id="ARBA00022918"/>
    </source>
</evidence>
<keyword evidence="4" id="KW-0255">Endonuclease</keyword>
<dbReference type="GO" id="GO:0015074">
    <property type="term" value="P:DNA integration"/>
    <property type="evidence" value="ECO:0007669"/>
    <property type="project" value="InterPro"/>
</dbReference>
<dbReference type="PANTHER" id="PTHR37984">
    <property type="entry name" value="PROTEIN CBG26694"/>
    <property type="match status" value="1"/>
</dbReference>
<dbReference type="InterPro" id="IPR041373">
    <property type="entry name" value="RT_RNaseH"/>
</dbReference>
<dbReference type="EMBL" id="CAJVCH010535713">
    <property type="protein sequence ID" value="CAG7825305.1"/>
    <property type="molecule type" value="Genomic_DNA"/>
</dbReference>
<evidence type="ECO:0000256" key="3">
    <source>
        <dbReference type="ARBA" id="ARBA00022722"/>
    </source>
</evidence>
<reference evidence="8" key="1">
    <citation type="submission" date="2021-06" db="EMBL/GenBank/DDBJ databases">
        <authorList>
            <person name="Hodson N. C."/>
            <person name="Mongue J. A."/>
            <person name="Jaron S. K."/>
        </authorList>
    </citation>
    <scope>NUCLEOTIDE SEQUENCE</scope>
</reference>
<dbReference type="AlphaFoldDB" id="A0A8J2LMX9"/>
<keyword evidence="2" id="KW-0548">Nucleotidyltransferase</keyword>
<name>A0A8J2LMX9_9HEXA</name>
<dbReference type="Proteomes" id="UP000708208">
    <property type="component" value="Unassembled WGS sequence"/>
</dbReference>
<keyword evidence="5" id="KW-0378">Hydrolase</keyword>
<evidence type="ECO:0000256" key="1">
    <source>
        <dbReference type="ARBA" id="ARBA00022679"/>
    </source>
</evidence>
<dbReference type="PANTHER" id="PTHR37984:SF9">
    <property type="entry name" value="INTEGRASE CATALYTIC DOMAIN-CONTAINING PROTEIN"/>
    <property type="match status" value="1"/>
</dbReference>
<protein>
    <recommendedName>
        <fullName evidence="7">Integrase catalytic domain-containing protein</fullName>
    </recommendedName>
</protein>
<evidence type="ECO:0000313" key="8">
    <source>
        <dbReference type="EMBL" id="CAG7825305.1"/>
    </source>
</evidence>
<keyword evidence="9" id="KW-1185">Reference proteome</keyword>
<evidence type="ECO:0000256" key="2">
    <source>
        <dbReference type="ARBA" id="ARBA00022695"/>
    </source>
</evidence>
<evidence type="ECO:0000256" key="5">
    <source>
        <dbReference type="ARBA" id="ARBA00022801"/>
    </source>
</evidence>
<keyword evidence="3" id="KW-0540">Nuclease</keyword>
<dbReference type="GO" id="GO:0004519">
    <property type="term" value="F:endonuclease activity"/>
    <property type="evidence" value="ECO:0007669"/>
    <property type="project" value="UniProtKB-KW"/>
</dbReference>
<sequence>MAGAVMFSKLDQNNGFWQAKLNANSKLLTTFITPFGKYCYLRVPFVSVGSSSYGLGAILRQVQNDQTVRVVACSSRTLTKTDRGYAQIEKGALACAWGCERFSDFITGIQFTLETDHKPLLSIMKIKLWDELRPRLLGFRMRLMRYTYNIVYVPGKELIPADVLSRKPLDNLDKSDLEEEMEAQGSMLMSNIPSSEKKIQEIFQAQQLDPICNKLHKYICEGWPKFKVIHTHDFQKFAQEYEFQHVTSSPMYAQSNGFIEAMVKTIKNEIKKETDMQRLLLEYRSSPLSKGFSPAELLFGRKIRTKLPRAPMTLKPDTVPYDVLLEKENHRIENQKRNFDAHHGAKELLPLQQGEKVWIQDKRKWGKWYRNWICQGHM</sequence>
<keyword evidence="6" id="KW-0695">RNA-directed DNA polymerase</keyword>
<feature type="domain" description="Integrase catalytic" evidence="7">
    <location>
        <begin position="150"/>
        <end position="328"/>
    </location>
</feature>
<dbReference type="GO" id="GO:0016787">
    <property type="term" value="F:hydrolase activity"/>
    <property type="evidence" value="ECO:0007669"/>
    <property type="project" value="UniProtKB-KW"/>
</dbReference>
<dbReference type="GO" id="GO:0003964">
    <property type="term" value="F:RNA-directed DNA polymerase activity"/>
    <property type="evidence" value="ECO:0007669"/>
    <property type="project" value="UniProtKB-KW"/>
</dbReference>
<accession>A0A8J2LMX9</accession>
<evidence type="ECO:0000259" key="7">
    <source>
        <dbReference type="PROSITE" id="PS50994"/>
    </source>
</evidence>
<dbReference type="PROSITE" id="PS50994">
    <property type="entry name" value="INTEGRASE"/>
    <property type="match status" value="1"/>
</dbReference>
<dbReference type="CDD" id="cd09274">
    <property type="entry name" value="RNase_HI_RT_Ty3"/>
    <property type="match status" value="1"/>
</dbReference>
<comment type="caution">
    <text evidence="8">The sequence shown here is derived from an EMBL/GenBank/DDBJ whole genome shotgun (WGS) entry which is preliminary data.</text>
</comment>